<proteinExistence type="predicted"/>
<feature type="transmembrane region" description="Helical" evidence="1">
    <location>
        <begin position="149"/>
        <end position="172"/>
    </location>
</feature>
<sequence>MGEVSVSGRKKANMTNSPFVTPPILPRLSAFIFFTIMAAVRLRKAFRYPEESDGEREELDDEEQEQVIEQLQSQNDARNAQYSMVFTALPLITAVVFVSSVLSASSHFERLFSLLGLVSLLTTAYIMRSSPLQSDRKGKKPMTVRNERMARLHAGLVPGTSAVCLLLALVYLSAGSSWGIRPVLYLMPGVMLVTILLAQRVMRSVDLTPLKDLQYEYKGA</sequence>
<keyword evidence="1" id="KW-1133">Transmembrane helix</keyword>
<keyword evidence="3" id="KW-1185">Reference proteome</keyword>
<dbReference type="Proteomes" id="UP001219568">
    <property type="component" value="Unassembled WGS sequence"/>
</dbReference>
<reference evidence="2" key="2">
    <citation type="submission" date="2023-01" db="EMBL/GenBank/DDBJ databases">
        <authorList>
            <person name="Petersen C."/>
        </authorList>
    </citation>
    <scope>NUCLEOTIDE SEQUENCE</scope>
    <source>
        <strain evidence="2">IBT 15450</strain>
    </source>
</reference>
<comment type="caution">
    <text evidence="2">The sequence shown here is derived from an EMBL/GenBank/DDBJ whole genome shotgun (WGS) entry which is preliminary data.</text>
</comment>
<keyword evidence="1" id="KW-0472">Membrane</keyword>
<evidence type="ECO:0000256" key="1">
    <source>
        <dbReference type="SAM" id="Phobius"/>
    </source>
</evidence>
<feature type="transmembrane region" description="Helical" evidence="1">
    <location>
        <begin position="24"/>
        <end position="42"/>
    </location>
</feature>
<evidence type="ECO:0000313" key="2">
    <source>
        <dbReference type="EMBL" id="KAJ6030072.1"/>
    </source>
</evidence>
<organism evidence="2 3">
    <name type="scientific">Penicillium canescens</name>
    <dbReference type="NCBI Taxonomy" id="5083"/>
    <lineage>
        <taxon>Eukaryota</taxon>
        <taxon>Fungi</taxon>
        <taxon>Dikarya</taxon>
        <taxon>Ascomycota</taxon>
        <taxon>Pezizomycotina</taxon>
        <taxon>Eurotiomycetes</taxon>
        <taxon>Eurotiomycetidae</taxon>
        <taxon>Eurotiales</taxon>
        <taxon>Aspergillaceae</taxon>
        <taxon>Penicillium</taxon>
    </lineage>
</organism>
<reference evidence="2" key="1">
    <citation type="journal article" date="2023" name="IMA Fungus">
        <title>Comparative genomic study of the Penicillium genus elucidates a diverse pangenome and 15 lateral gene transfer events.</title>
        <authorList>
            <person name="Petersen C."/>
            <person name="Sorensen T."/>
            <person name="Nielsen M.R."/>
            <person name="Sondergaard T.E."/>
            <person name="Sorensen J.L."/>
            <person name="Fitzpatrick D.A."/>
            <person name="Frisvad J.C."/>
            <person name="Nielsen K.L."/>
        </authorList>
    </citation>
    <scope>NUCLEOTIDE SEQUENCE</scope>
    <source>
        <strain evidence="2">IBT 15450</strain>
    </source>
</reference>
<feature type="transmembrane region" description="Helical" evidence="1">
    <location>
        <begin position="111"/>
        <end position="128"/>
    </location>
</feature>
<dbReference type="EMBL" id="JAQJZL010000014">
    <property type="protein sequence ID" value="KAJ6030072.1"/>
    <property type="molecule type" value="Genomic_DNA"/>
</dbReference>
<feature type="transmembrane region" description="Helical" evidence="1">
    <location>
        <begin position="82"/>
        <end position="105"/>
    </location>
</feature>
<evidence type="ECO:0000313" key="3">
    <source>
        <dbReference type="Proteomes" id="UP001219568"/>
    </source>
</evidence>
<dbReference type="AlphaFoldDB" id="A0AAD6N4P6"/>
<name>A0AAD6N4P6_PENCN</name>
<keyword evidence="1" id="KW-0812">Transmembrane</keyword>
<gene>
    <name evidence="2" type="ORF">N7460_010338</name>
</gene>
<accession>A0AAD6N4P6</accession>
<protein>
    <submittedName>
        <fullName evidence="2">Uncharacterized protein</fullName>
    </submittedName>
</protein>
<feature type="transmembrane region" description="Helical" evidence="1">
    <location>
        <begin position="178"/>
        <end position="198"/>
    </location>
</feature>